<evidence type="ECO:0000313" key="2">
    <source>
        <dbReference type="EMBL" id="ODR06036.1"/>
    </source>
</evidence>
<feature type="compositionally biased region" description="Pro residues" evidence="1">
    <location>
        <begin position="79"/>
        <end position="90"/>
    </location>
</feature>
<name>A0A1E3SV60_9MYCO</name>
<accession>A0A1E3SV60</accession>
<feature type="region of interest" description="Disordered" evidence="1">
    <location>
        <begin position="41"/>
        <end position="107"/>
    </location>
</feature>
<comment type="caution">
    <text evidence="2">The sequence shown here is derived from an EMBL/GenBank/DDBJ whole genome shotgun (WGS) entry which is preliminary data.</text>
</comment>
<dbReference type="AlphaFoldDB" id="A0A1E3SV60"/>
<organism evidence="2 3">
    <name type="scientific">Mycobacterium sherrisii</name>
    <dbReference type="NCBI Taxonomy" id="243061"/>
    <lineage>
        <taxon>Bacteria</taxon>
        <taxon>Bacillati</taxon>
        <taxon>Actinomycetota</taxon>
        <taxon>Actinomycetes</taxon>
        <taxon>Mycobacteriales</taxon>
        <taxon>Mycobacteriaceae</taxon>
        <taxon>Mycobacterium</taxon>
        <taxon>Mycobacterium simiae complex</taxon>
    </lineage>
</organism>
<sequence length="107" mass="10098">MGVVRNRVSKSVSALCGVAIVAAGVGGVEPSEARAATAFPAVPTGGASAPPAPGDGGALPVKPAGGGPGCIVGLNCGPINPPKPPPPRRPPTLGHGPQNAAPAPHTP</sequence>
<gene>
    <name evidence="2" type="ORF">BHQ21_12385</name>
</gene>
<reference evidence="3" key="1">
    <citation type="submission" date="2016-09" db="EMBL/GenBank/DDBJ databases">
        <authorList>
            <person name="Greninger A.L."/>
            <person name="Jerome K.R."/>
            <person name="Mcnair B."/>
            <person name="Wallis C."/>
            <person name="Fang F."/>
        </authorList>
    </citation>
    <scope>NUCLEOTIDE SEQUENCE [LARGE SCALE GENOMIC DNA]</scope>
    <source>
        <strain evidence="3">BC1_M4</strain>
    </source>
</reference>
<dbReference type="EMBL" id="MIHC01000019">
    <property type="protein sequence ID" value="ODR06036.1"/>
    <property type="molecule type" value="Genomic_DNA"/>
</dbReference>
<protein>
    <submittedName>
        <fullName evidence="2">Uncharacterized protein</fullName>
    </submittedName>
</protein>
<dbReference type="Proteomes" id="UP000094224">
    <property type="component" value="Unassembled WGS sequence"/>
</dbReference>
<dbReference type="STRING" id="243061.AWC25_11190"/>
<proteinExistence type="predicted"/>
<evidence type="ECO:0000313" key="3">
    <source>
        <dbReference type="Proteomes" id="UP000094224"/>
    </source>
</evidence>
<evidence type="ECO:0000256" key="1">
    <source>
        <dbReference type="SAM" id="MobiDB-lite"/>
    </source>
</evidence>
<keyword evidence="3" id="KW-1185">Reference proteome</keyword>